<feature type="transmembrane region" description="Helical" evidence="15">
    <location>
        <begin position="137"/>
        <end position="159"/>
    </location>
</feature>
<evidence type="ECO:0000256" key="2">
    <source>
        <dbReference type="ARBA" id="ARBA00004589"/>
    </source>
</evidence>
<dbReference type="InterPro" id="IPR049326">
    <property type="entry name" value="Rhodopsin_dom_fungi"/>
</dbReference>
<evidence type="ECO:0000256" key="8">
    <source>
        <dbReference type="ARBA" id="ARBA00022729"/>
    </source>
</evidence>
<keyword evidence="12" id="KW-0449">Lipoprotein</keyword>
<feature type="region of interest" description="Disordered" evidence="14">
    <location>
        <begin position="521"/>
        <end position="544"/>
    </location>
</feature>
<dbReference type="Pfam" id="PF05730">
    <property type="entry name" value="CFEM"/>
    <property type="match status" value="1"/>
</dbReference>
<evidence type="ECO:0000256" key="12">
    <source>
        <dbReference type="ARBA" id="ARBA00023288"/>
    </source>
</evidence>
<evidence type="ECO:0000256" key="13">
    <source>
        <dbReference type="ARBA" id="ARBA00038359"/>
    </source>
</evidence>
<feature type="compositionally biased region" description="Basic and acidic residues" evidence="14">
    <location>
        <begin position="535"/>
        <end position="544"/>
    </location>
</feature>
<dbReference type="GO" id="GO:0098552">
    <property type="term" value="C:side of membrane"/>
    <property type="evidence" value="ECO:0007669"/>
    <property type="project" value="UniProtKB-KW"/>
</dbReference>
<dbReference type="Proteomes" id="UP000756921">
    <property type="component" value="Unassembled WGS sequence"/>
</dbReference>
<feature type="chain" id="PRO_5040472436" evidence="16">
    <location>
        <begin position="22"/>
        <end position="544"/>
    </location>
</feature>
<evidence type="ECO:0000256" key="1">
    <source>
        <dbReference type="ARBA" id="ARBA00004141"/>
    </source>
</evidence>
<dbReference type="EMBL" id="WJXW01000013">
    <property type="protein sequence ID" value="KAF9730897.1"/>
    <property type="molecule type" value="Genomic_DNA"/>
</dbReference>
<keyword evidence="6" id="KW-0336">GPI-anchor</keyword>
<name>A0A9P6KLH7_9PLEO</name>
<comment type="caution">
    <text evidence="19">The sequence shown here is derived from an EMBL/GenBank/DDBJ whole genome shotgun (WGS) entry which is preliminary data.</text>
</comment>
<evidence type="ECO:0000256" key="9">
    <source>
        <dbReference type="ARBA" id="ARBA00022989"/>
    </source>
</evidence>
<gene>
    <name evidence="19" type="ORF">PMIN01_10855</name>
</gene>
<keyword evidence="9 15" id="KW-1133">Transmembrane helix</keyword>
<keyword evidence="6" id="KW-0325">Glycoprotein</keyword>
<feature type="domain" description="CFEM" evidence="17">
    <location>
        <begin position="31"/>
        <end position="93"/>
    </location>
</feature>
<keyword evidence="20" id="KW-1185">Reference proteome</keyword>
<evidence type="ECO:0000256" key="16">
    <source>
        <dbReference type="SAM" id="SignalP"/>
    </source>
</evidence>
<feature type="transmembrane region" description="Helical" evidence="15">
    <location>
        <begin position="292"/>
        <end position="313"/>
    </location>
</feature>
<evidence type="ECO:0000256" key="15">
    <source>
        <dbReference type="SAM" id="Phobius"/>
    </source>
</evidence>
<evidence type="ECO:0000313" key="19">
    <source>
        <dbReference type="EMBL" id="KAF9730897.1"/>
    </source>
</evidence>
<dbReference type="GO" id="GO:0005576">
    <property type="term" value="C:extracellular region"/>
    <property type="evidence" value="ECO:0007669"/>
    <property type="project" value="UniProtKB-SubCell"/>
</dbReference>
<keyword evidence="7 15" id="KW-0812">Transmembrane</keyword>
<evidence type="ECO:0000256" key="7">
    <source>
        <dbReference type="ARBA" id="ARBA00022692"/>
    </source>
</evidence>
<evidence type="ECO:0000259" key="17">
    <source>
        <dbReference type="Pfam" id="PF05730"/>
    </source>
</evidence>
<keyword evidence="10 15" id="KW-0472">Membrane</keyword>
<evidence type="ECO:0000256" key="4">
    <source>
        <dbReference type="ARBA" id="ARBA00010031"/>
    </source>
</evidence>
<keyword evidence="8 16" id="KW-0732">Signal</keyword>
<evidence type="ECO:0000313" key="20">
    <source>
        <dbReference type="Proteomes" id="UP000756921"/>
    </source>
</evidence>
<organism evidence="19 20">
    <name type="scientific">Paraphaeosphaeria minitans</name>
    <dbReference type="NCBI Taxonomy" id="565426"/>
    <lineage>
        <taxon>Eukaryota</taxon>
        <taxon>Fungi</taxon>
        <taxon>Dikarya</taxon>
        <taxon>Ascomycota</taxon>
        <taxon>Pezizomycotina</taxon>
        <taxon>Dothideomycetes</taxon>
        <taxon>Pleosporomycetidae</taxon>
        <taxon>Pleosporales</taxon>
        <taxon>Massarineae</taxon>
        <taxon>Didymosphaeriaceae</taxon>
        <taxon>Paraphaeosphaeria</taxon>
    </lineage>
</organism>
<dbReference type="OrthoDB" id="408702at2759"/>
<comment type="similarity">
    <text evidence="4">Belongs to the RBT5 family.</text>
</comment>
<evidence type="ECO:0000256" key="14">
    <source>
        <dbReference type="SAM" id="MobiDB-lite"/>
    </source>
</evidence>
<proteinExistence type="inferred from homology"/>
<dbReference type="Pfam" id="PF20684">
    <property type="entry name" value="Fung_rhodopsin"/>
    <property type="match status" value="1"/>
</dbReference>
<dbReference type="InterPro" id="IPR052337">
    <property type="entry name" value="SAT4-like"/>
</dbReference>
<feature type="transmembrane region" description="Helical" evidence="15">
    <location>
        <begin position="213"/>
        <end position="235"/>
    </location>
</feature>
<evidence type="ECO:0000256" key="11">
    <source>
        <dbReference type="ARBA" id="ARBA00023157"/>
    </source>
</evidence>
<evidence type="ECO:0000256" key="6">
    <source>
        <dbReference type="ARBA" id="ARBA00022622"/>
    </source>
</evidence>
<accession>A0A9P6KLH7</accession>
<evidence type="ECO:0000256" key="3">
    <source>
        <dbReference type="ARBA" id="ARBA00004613"/>
    </source>
</evidence>
<dbReference type="PANTHER" id="PTHR33048:SF131">
    <property type="entry name" value="INTEGRAL MEMBRANE PROTEIN"/>
    <property type="match status" value="1"/>
</dbReference>
<dbReference type="AlphaFoldDB" id="A0A9P6KLH7"/>
<sequence length="544" mass="59769">MGMRALVFALLCLLMLGNVRGLQVHSRELGIADIPPCGLTCLLPSVADSGCGITDYQCQCGNSVLAKRVSACMLANCTMEDALGFAQLQNDICGLSEDSKTNTVLICTCICYPLAVFFVALRLIGKIMSKRVRVEDWIIVSSLIVAAMPIACVVKMTTIGFGKHLWNLKPGQLLHSLQYFYIAWSAYGIVLAMMKASLVMFYLEIFPLKKVRVIAYIILGWIIVNSLILFFLTIFNCRPVNAFWDRDVKGQCMNINALAFANSGSAIAQDLVLLIFPLACIRQLKMQRARKFAVGLMFSIGTFGCIASIIRLQSLFTFGATLDPTWDYVPVTIWTEIELACGYVCVSLPAIRVLVGRVFHTSMFSSMARSRNTNDMAMPENSDPKPMPKAIPTQVKKKRQSVWMRLSAAAYKDIPGSPAAVAWPAGWSPRPWSGPQHTPTKSHRRLGSDQESVCDLSHVRTCTPPVPDHTSRLEQDVEMGIVPQPSFKAGAGLACGTNNGYLTALPTLGCLPDRNFSSTDLSRTMTSNSSWQKYSVRDRTAGEG</sequence>
<evidence type="ECO:0000256" key="10">
    <source>
        <dbReference type="ARBA" id="ARBA00023136"/>
    </source>
</evidence>
<protein>
    <submittedName>
        <fullName evidence="19">CFEM domain-containing protein</fullName>
    </submittedName>
</protein>
<feature type="transmembrane region" description="Helical" evidence="15">
    <location>
        <begin position="103"/>
        <end position="125"/>
    </location>
</feature>
<feature type="transmembrane region" description="Helical" evidence="15">
    <location>
        <begin position="255"/>
        <end position="280"/>
    </location>
</feature>
<evidence type="ECO:0000259" key="18">
    <source>
        <dbReference type="Pfam" id="PF20684"/>
    </source>
</evidence>
<reference evidence="19" key="1">
    <citation type="journal article" date="2020" name="Mol. Plant Microbe Interact.">
        <title>Genome Sequence of the Biocontrol Agent Coniothyrium minitans strain Conio (IMI 134523).</title>
        <authorList>
            <person name="Patel D."/>
            <person name="Shittu T.A."/>
            <person name="Baroncelli R."/>
            <person name="Muthumeenakshi S."/>
            <person name="Osborne T.H."/>
            <person name="Janganan T.K."/>
            <person name="Sreenivasaprasad S."/>
        </authorList>
    </citation>
    <scope>NUCLEOTIDE SEQUENCE</scope>
    <source>
        <strain evidence="19">Conio</strain>
    </source>
</reference>
<feature type="signal peptide" evidence="16">
    <location>
        <begin position="1"/>
        <end position="21"/>
    </location>
</feature>
<comment type="subcellular location">
    <subcellularLocation>
        <location evidence="2">Membrane</location>
        <topology evidence="2">Lipid-anchor</topology>
        <topology evidence="2">GPI-anchor</topology>
    </subcellularLocation>
    <subcellularLocation>
        <location evidence="1">Membrane</location>
        <topology evidence="1">Multi-pass membrane protein</topology>
    </subcellularLocation>
    <subcellularLocation>
        <location evidence="3">Secreted</location>
    </subcellularLocation>
</comment>
<keyword evidence="11" id="KW-1015">Disulfide bond</keyword>
<keyword evidence="5" id="KW-0964">Secreted</keyword>
<dbReference type="InterPro" id="IPR008427">
    <property type="entry name" value="Extracellular_membr_CFEM_dom"/>
</dbReference>
<feature type="region of interest" description="Disordered" evidence="14">
    <location>
        <begin position="430"/>
        <end position="449"/>
    </location>
</feature>
<feature type="transmembrane region" description="Helical" evidence="15">
    <location>
        <begin position="333"/>
        <end position="355"/>
    </location>
</feature>
<feature type="domain" description="Rhodopsin" evidence="18">
    <location>
        <begin position="121"/>
        <end position="355"/>
    </location>
</feature>
<dbReference type="PANTHER" id="PTHR33048">
    <property type="entry name" value="PTH11-LIKE INTEGRAL MEMBRANE PROTEIN (AFU_ORTHOLOGUE AFUA_5G11245)"/>
    <property type="match status" value="1"/>
</dbReference>
<feature type="region of interest" description="Disordered" evidence="14">
    <location>
        <begin position="373"/>
        <end position="394"/>
    </location>
</feature>
<evidence type="ECO:0000256" key="5">
    <source>
        <dbReference type="ARBA" id="ARBA00022525"/>
    </source>
</evidence>
<feature type="compositionally biased region" description="Polar residues" evidence="14">
    <location>
        <begin position="521"/>
        <end position="533"/>
    </location>
</feature>
<feature type="transmembrane region" description="Helical" evidence="15">
    <location>
        <begin position="179"/>
        <end position="201"/>
    </location>
</feature>
<comment type="similarity">
    <text evidence="13">Belongs to the SAT4 family.</text>
</comment>